<gene>
    <name evidence="1" type="ORF">P8935_13760</name>
</gene>
<sequence>MRVVDRDTANLLRAVVRKSAAGCDHTIPELARKISCWEEVIEAARQHGILPGLFSALAANQTGVDSKALELARSEFDRNAFHCFANAAELLEVLRLFERSEIAAIPFKGVVLGASAYGDMTARTAGDLDILIRYRDLLPAAQLMKERGYELKTDVLEDGSPAKKDYFEYHFERPDDGMVLELRWRLELTQPRYRHDIGLDWVWPRRRMTRLAGADVLNFDAASCLLMLCMHGSKHVWSRLVWICDVARLLESEPRLDWDFVRQEAKRVGLTRCVALGVLLAREISGAEVPTEVLRRFEGDRRARKLAEFLGKHVAENPGMKPDGLVPYFIQLLGFWQTVAVMLSPKFLQPTARDRSVVKLPKALASLYYLIRPVRLLLDRKGR</sequence>
<dbReference type="Pfam" id="PF14907">
    <property type="entry name" value="NTP_transf_5"/>
    <property type="match status" value="1"/>
</dbReference>
<evidence type="ECO:0000313" key="1">
    <source>
        <dbReference type="EMBL" id="XBH15635.1"/>
    </source>
</evidence>
<organism evidence="1">
    <name type="scientific">Telmatobacter sp. DSM 110680</name>
    <dbReference type="NCBI Taxonomy" id="3036704"/>
    <lineage>
        <taxon>Bacteria</taxon>
        <taxon>Pseudomonadati</taxon>
        <taxon>Acidobacteriota</taxon>
        <taxon>Terriglobia</taxon>
        <taxon>Terriglobales</taxon>
        <taxon>Acidobacteriaceae</taxon>
        <taxon>Telmatobacter</taxon>
    </lineage>
</organism>
<dbReference type="Gene3D" id="3.30.460.40">
    <property type="match status" value="1"/>
</dbReference>
<accession>A0AAU7DEY7</accession>
<protein>
    <submittedName>
        <fullName evidence="1">Nucleotidyltransferase family protein</fullName>
    </submittedName>
</protein>
<dbReference type="RefSeq" id="WP_348260869.1">
    <property type="nucleotide sequence ID" value="NZ_CP121196.1"/>
</dbReference>
<dbReference type="EMBL" id="CP121196">
    <property type="protein sequence ID" value="XBH15635.1"/>
    <property type="molecule type" value="Genomic_DNA"/>
</dbReference>
<proteinExistence type="predicted"/>
<name>A0AAU7DEY7_9BACT</name>
<dbReference type="InterPro" id="IPR039498">
    <property type="entry name" value="NTP_transf_5"/>
</dbReference>
<dbReference type="AlphaFoldDB" id="A0AAU7DEY7"/>
<reference evidence="1" key="1">
    <citation type="submission" date="2023-03" db="EMBL/GenBank/DDBJ databases">
        <title>Edaphobacter sp.</title>
        <authorList>
            <person name="Huber K.J."/>
            <person name="Papendorf J."/>
            <person name="Pilke C."/>
            <person name="Bunk B."/>
            <person name="Sproeer C."/>
            <person name="Pester M."/>
        </authorList>
    </citation>
    <scope>NUCLEOTIDE SEQUENCE</scope>
    <source>
        <strain evidence="1">DSM 110680</strain>
    </source>
</reference>